<dbReference type="GO" id="GO:0009697">
    <property type="term" value="P:salicylic acid biosynthetic process"/>
    <property type="evidence" value="ECO:0007669"/>
    <property type="project" value="TreeGrafter"/>
</dbReference>
<evidence type="ECO:0000313" key="8">
    <source>
        <dbReference type="EMBL" id="MCX8995979.1"/>
    </source>
</evidence>
<dbReference type="NCBIfam" id="TIGR00543">
    <property type="entry name" value="isochor_syn"/>
    <property type="match status" value="1"/>
</dbReference>
<evidence type="ECO:0000259" key="7">
    <source>
        <dbReference type="Pfam" id="PF00425"/>
    </source>
</evidence>
<dbReference type="PANTHER" id="PTHR42839">
    <property type="entry name" value="ISOCHORISMATE SYNTHASE ENTC"/>
    <property type="match status" value="1"/>
</dbReference>
<evidence type="ECO:0000256" key="4">
    <source>
        <dbReference type="ARBA" id="ARBA00023235"/>
    </source>
</evidence>
<dbReference type="EMBL" id="JANFPI010000001">
    <property type="protein sequence ID" value="MCX8995979.1"/>
    <property type="molecule type" value="Genomic_DNA"/>
</dbReference>
<accession>A0AAE3SUG4</accession>
<evidence type="ECO:0000256" key="1">
    <source>
        <dbReference type="ARBA" id="ARBA00000799"/>
    </source>
</evidence>
<comment type="catalytic activity">
    <reaction evidence="1">
        <text>chorismate = isochorismate</text>
        <dbReference type="Rhea" id="RHEA:18985"/>
        <dbReference type="ChEBI" id="CHEBI:29748"/>
        <dbReference type="ChEBI" id="CHEBI:29780"/>
        <dbReference type="EC" id="5.4.4.2"/>
    </reaction>
</comment>
<comment type="similarity">
    <text evidence="2">Belongs to the isochorismate synthase family.</text>
</comment>
<organism evidence="8 9">
    <name type="scientific">Ectorhizobium quercum</name>
    <dbReference type="NCBI Taxonomy" id="2965071"/>
    <lineage>
        <taxon>Bacteria</taxon>
        <taxon>Pseudomonadati</taxon>
        <taxon>Pseudomonadota</taxon>
        <taxon>Alphaproteobacteria</taxon>
        <taxon>Hyphomicrobiales</taxon>
        <taxon>Rhizobiaceae</taxon>
        <taxon>Ectorhizobium</taxon>
    </lineage>
</organism>
<keyword evidence="9" id="KW-1185">Reference proteome</keyword>
<feature type="compositionally biased region" description="Basic and acidic residues" evidence="6">
    <location>
        <begin position="150"/>
        <end position="172"/>
    </location>
</feature>
<dbReference type="PANTHER" id="PTHR42839:SF2">
    <property type="entry name" value="ISOCHORISMATE SYNTHASE ENTC"/>
    <property type="match status" value="1"/>
</dbReference>
<dbReference type="GO" id="GO:0008909">
    <property type="term" value="F:isochorismate synthase activity"/>
    <property type="evidence" value="ECO:0007669"/>
    <property type="project" value="UniProtKB-EC"/>
</dbReference>
<keyword evidence="4 8" id="KW-0413">Isomerase</keyword>
<dbReference type="InterPro" id="IPR005801">
    <property type="entry name" value="ADC_synthase"/>
</dbReference>
<name>A0AAE3SUG4_9HYPH</name>
<feature type="region of interest" description="Disordered" evidence="6">
    <location>
        <begin position="144"/>
        <end position="172"/>
    </location>
</feature>
<dbReference type="Pfam" id="PF00425">
    <property type="entry name" value="Chorismate_bind"/>
    <property type="match status" value="1"/>
</dbReference>
<evidence type="ECO:0000256" key="3">
    <source>
        <dbReference type="ARBA" id="ARBA00012824"/>
    </source>
</evidence>
<evidence type="ECO:0000313" key="9">
    <source>
        <dbReference type="Proteomes" id="UP001208771"/>
    </source>
</evidence>
<sequence>MLAGVLPFDREADDYLFQPAGLERVAGPQAAPDRAAFAGDGKWIVSQEPPAADYAAAVERVLEEIGRGGGEHPLQKVVLSRSLNIRASAPVDPGALLRRLSSDASTVTFSASLPSREGMPSRLIGATPELLVSRQGETIVSHPLAGSARRRADPAADRQSAEALERSDKDRREHRAAAEAVFDALAPYCSALSAPDGTALRATATMWHLGTRIVGRLRDRDTPVAELVAALHPTPAVCGLPRDRAAALIREVEGYDRDFYAGAVGWMDDRGDGEWYVALRCAQLSGSHIRLYAGAGIVAGSDPLAEVDETSAKFLAMLNALGVDEQGRPLGEKAA</sequence>
<dbReference type="Proteomes" id="UP001208771">
    <property type="component" value="Unassembled WGS sequence"/>
</dbReference>
<evidence type="ECO:0000256" key="6">
    <source>
        <dbReference type="SAM" id="MobiDB-lite"/>
    </source>
</evidence>
<dbReference type="InterPro" id="IPR015890">
    <property type="entry name" value="Chorismate_C"/>
</dbReference>
<reference evidence="8" key="1">
    <citation type="submission" date="2022-07" db="EMBL/GenBank/DDBJ databases">
        <title>Ectorhizobium quercum gen.nov., sp. nov.</title>
        <authorList>
            <person name="Ma T."/>
            <person name="Li Y."/>
        </authorList>
    </citation>
    <scope>NUCLEOTIDE SEQUENCE</scope>
    <source>
        <strain evidence="8">BDR2-2</strain>
    </source>
</reference>
<proteinExistence type="inferred from homology"/>
<evidence type="ECO:0000256" key="2">
    <source>
        <dbReference type="ARBA" id="ARBA00005297"/>
    </source>
</evidence>
<dbReference type="SUPFAM" id="SSF56322">
    <property type="entry name" value="ADC synthase"/>
    <property type="match status" value="1"/>
</dbReference>
<evidence type="ECO:0000256" key="5">
    <source>
        <dbReference type="ARBA" id="ARBA00041564"/>
    </source>
</evidence>
<dbReference type="RefSeq" id="WP_306409742.1">
    <property type="nucleotide sequence ID" value="NZ_JANFPI010000001.1"/>
</dbReference>
<protein>
    <recommendedName>
        <fullName evidence="3">isochorismate synthase</fullName>
        <ecNumber evidence="3">5.4.4.2</ecNumber>
    </recommendedName>
    <alternativeName>
        <fullName evidence="5">Isochorismate mutase</fullName>
    </alternativeName>
</protein>
<dbReference type="InterPro" id="IPR004561">
    <property type="entry name" value="IsoChor_synthase"/>
</dbReference>
<comment type="caution">
    <text evidence="8">The sequence shown here is derived from an EMBL/GenBank/DDBJ whole genome shotgun (WGS) entry which is preliminary data.</text>
</comment>
<dbReference type="EC" id="5.4.4.2" evidence="3"/>
<dbReference type="AlphaFoldDB" id="A0AAE3SUG4"/>
<feature type="domain" description="Chorismate-utilising enzyme C-terminal" evidence="7">
    <location>
        <begin position="52"/>
        <end position="313"/>
    </location>
</feature>
<gene>
    <name evidence="8" type="ORF">NOF55_02565</name>
</gene>
<dbReference type="Gene3D" id="3.60.120.10">
    <property type="entry name" value="Anthranilate synthase"/>
    <property type="match status" value="1"/>
</dbReference>